<evidence type="ECO:0000256" key="11">
    <source>
        <dbReference type="HAMAP-Rule" id="MF_01145"/>
    </source>
</evidence>
<evidence type="ECO:0000256" key="10">
    <source>
        <dbReference type="ARBA" id="ARBA00023288"/>
    </source>
</evidence>
<evidence type="ECO:0000256" key="7">
    <source>
        <dbReference type="ARBA" id="ARBA00023136"/>
    </source>
</evidence>
<dbReference type="PANTHER" id="PTHR47245:SF1">
    <property type="entry name" value="FOLDASE PROTEIN PRSA"/>
    <property type="match status" value="1"/>
</dbReference>
<dbReference type="RefSeq" id="WP_129441496.1">
    <property type="nucleotide sequence ID" value="NZ_CP035492.1"/>
</dbReference>
<accession>A0A4P6EY37</accession>
<feature type="domain" description="PpiC" evidence="14">
    <location>
        <begin position="219"/>
        <end position="309"/>
    </location>
</feature>
<dbReference type="PROSITE" id="PS50198">
    <property type="entry name" value="PPIC_PPIASE_2"/>
    <property type="match status" value="1"/>
</dbReference>
<evidence type="ECO:0000256" key="8">
    <source>
        <dbReference type="ARBA" id="ARBA00023139"/>
    </source>
</evidence>
<evidence type="ECO:0000256" key="5">
    <source>
        <dbReference type="ARBA" id="ARBA00022729"/>
    </source>
</evidence>
<evidence type="ECO:0000256" key="13">
    <source>
        <dbReference type="SAM" id="Phobius"/>
    </source>
</evidence>
<dbReference type="Proteomes" id="UP000293568">
    <property type="component" value="Chromosome"/>
</dbReference>
<dbReference type="KEGG" id="pprt:ET464_12910"/>
<dbReference type="EMBL" id="CP035492">
    <property type="protein sequence ID" value="QAY67163.1"/>
    <property type="molecule type" value="Genomic_DNA"/>
</dbReference>
<evidence type="ECO:0000256" key="6">
    <source>
        <dbReference type="ARBA" id="ARBA00023110"/>
    </source>
</evidence>
<evidence type="ECO:0000256" key="9">
    <source>
        <dbReference type="ARBA" id="ARBA00023235"/>
    </source>
</evidence>
<dbReference type="InterPro" id="IPR027304">
    <property type="entry name" value="Trigger_fact/SurA_dom_sf"/>
</dbReference>
<dbReference type="SUPFAM" id="SSF109998">
    <property type="entry name" value="Triger factor/SurA peptide-binding domain-like"/>
    <property type="match status" value="1"/>
</dbReference>
<dbReference type="GO" id="GO:0006457">
    <property type="term" value="P:protein folding"/>
    <property type="evidence" value="ECO:0007669"/>
    <property type="project" value="UniProtKB-UniRule"/>
</dbReference>
<keyword evidence="7 11" id="KW-0472">Membrane</keyword>
<evidence type="ECO:0000256" key="3">
    <source>
        <dbReference type="ARBA" id="ARBA00006071"/>
    </source>
</evidence>
<evidence type="ECO:0000259" key="14">
    <source>
        <dbReference type="PROSITE" id="PS50198"/>
    </source>
</evidence>
<dbReference type="SUPFAM" id="SSF54534">
    <property type="entry name" value="FKBP-like"/>
    <property type="match status" value="1"/>
</dbReference>
<dbReference type="GO" id="GO:0005886">
    <property type="term" value="C:plasma membrane"/>
    <property type="evidence" value="ECO:0007669"/>
    <property type="project" value="UniProtKB-SubCell"/>
</dbReference>
<dbReference type="Pfam" id="PF13624">
    <property type="entry name" value="SurA_N_3"/>
    <property type="match status" value="1"/>
</dbReference>
<evidence type="ECO:0000313" key="16">
    <source>
        <dbReference type="Proteomes" id="UP000293568"/>
    </source>
</evidence>
<dbReference type="InterPro" id="IPR046357">
    <property type="entry name" value="PPIase_dom_sf"/>
</dbReference>
<dbReference type="AlphaFoldDB" id="A0A4P6EY37"/>
<keyword evidence="9 11" id="KW-0413">Isomerase</keyword>
<name>A0A4P6EY37_9BACL</name>
<feature type="region of interest" description="Disordered" evidence="12">
    <location>
        <begin position="352"/>
        <end position="400"/>
    </location>
</feature>
<dbReference type="PROSITE" id="PS01096">
    <property type="entry name" value="PPIC_PPIASE_1"/>
    <property type="match status" value="1"/>
</dbReference>
<keyword evidence="13" id="KW-1133">Transmembrane helix</keyword>
<comment type="catalytic activity">
    <reaction evidence="1 11">
        <text>[protein]-peptidylproline (omega=180) = [protein]-peptidylproline (omega=0)</text>
        <dbReference type="Rhea" id="RHEA:16237"/>
        <dbReference type="Rhea" id="RHEA-COMP:10747"/>
        <dbReference type="Rhea" id="RHEA-COMP:10748"/>
        <dbReference type="ChEBI" id="CHEBI:83833"/>
        <dbReference type="ChEBI" id="CHEBI:83834"/>
        <dbReference type="EC" id="5.2.1.8"/>
    </reaction>
</comment>
<evidence type="ECO:0000256" key="4">
    <source>
        <dbReference type="ARBA" id="ARBA00022475"/>
    </source>
</evidence>
<keyword evidence="5 11" id="KW-0732">Signal</keyword>
<dbReference type="GO" id="GO:0003755">
    <property type="term" value="F:peptidyl-prolyl cis-trans isomerase activity"/>
    <property type="evidence" value="ECO:0007669"/>
    <property type="project" value="UniProtKB-UniRule"/>
</dbReference>
<gene>
    <name evidence="11" type="primary">prsA</name>
    <name evidence="15" type="ORF">ET464_12910</name>
</gene>
<evidence type="ECO:0000256" key="12">
    <source>
        <dbReference type="SAM" id="MobiDB-lite"/>
    </source>
</evidence>
<dbReference type="PANTHER" id="PTHR47245">
    <property type="entry name" value="PEPTIDYLPROLYL ISOMERASE"/>
    <property type="match status" value="1"/>
</dbReference>
<dbReference type="InterPro" id="IPR050245">
    <property type="entry name" value="PrsA_foldase"/>
</dbReference>
<dbReference type="Pfam" id="PF13145">
    <property type="entry name" value="Rotamase_2"/>
    <property type="match status" value="1"/>
</dbReference>
<organism evidence="15 16">
    <name type="scientific">Paenibacillus protaetiae</name>
    <dbReference type="NCBI Taxonomy" id="2509456"/>
    <lineage>
        <taxon>Bacteria</taxon>
        <taxon>Bacillati</taxon>
        <taxon>Bacillota</taxon>
        <taxon>Bacilli</taxon>
        <taxon>Bacillales</taxon>
        <taxon>Paenibacillaceae</taxon>
        <taxon>Paenibacillus</taxon>
    </lineage>
</organism>
<keyword evidence="4 11" id="KW-1003">Cell membrane</keyword>
<dbReference type="OrthoDB" id="14196at2"/>
<keyword evidence="6 11" id="KW-0697">Rotamase</keyword>
<keyword evidence="10" id="KW-0449">Lipoprotein</keyword>
<feature type="compositionally biased region" description="Low complexity" evidence="12">
    <location>
        <begin position="369"/>
        <end position="400"/>
    </location>
</feature>
<proteinExistence type="inferred from homology"/>
<keyword evidence="13" id="KW-0812">Transmembrane</keyword>
<dbReference type="InterPro" id="IPR023059">
    <property type="entry name" value="Foldase_PrsA"/>
</dbReference>
<feature type="transmembrane region" description="Helical" evidence="13">
    <location>
        <begin position="70"/>
        <end position="87"/>
    </location>
</feature>
<feature type="compositionally biased region" description="Polar residues" evidence="12">
    <location>
        <begin position="352"/>
        <end position="368"/>
    </location>
</feature>
<dbReference type="InterPro" id="IPR023058">
    <property type="entry name" value="PPIase_PpiC_CS"/>
</dbReference>
<sequence length="400" mass="42472">MENKPSQPGDNEKEMAAAPEDQAVNEHQESHDELQHDVELNNESTASVKEVASASEAIAGGANRGGGSKAWIAISAILAIVLVIVLVNPPFSGSSKAVATINGDKITKDDLYNELVTAQGKTTLSDMITQKLIDQAAKDAGVTVTEDDINAEIASVTEQFGGQDQLDSALQQYGMTMDDLRKNMDTQVKVRKILEPQTKVTDDDIKKYYDENKASFATPEQVRASHILVATKEEADAIKKQLDGGADFATLASQKSTDTASAANGGDLGFFGKGQMDPAFEAAAFALDVNQVSDPVKSSYGYHIIKKTDYKPATNPTLEDKKEDIRKTLIDQQVNDLSSTWMTELRAKAKITNTLDPSQNSTGKTDSTPSAAPSADASAAPDASASPDAAASASPEAETK</sequence>
<dbReference type="Gene3D" id="3.10.50.40">
    <property type="match status" value="1"/>
</dbReference>
<dbReference type="InterPro" id="IPR000297">
    <property type="entry name" value="PPIase_PpiC"/>
</dbReference>
<reference evidence="15 16" key="1">
    <citation type="submission" date="2019-01" db="EMBL/GenBank/DDBJ databases">
        <title>Genome sequencing of strain FW100M-2.</title>
        <authorList>
            <person name="Heo J."/>
            <person name="Kim S.-J."/>
            <person name="Kim J.-S."/>
            <person name="Hong S.-B."/>
            <person name="Kwon S.-W."/>
        </authorList>
    </citation>
    <scope>NUCLEOTIDE SEQUENCE [LARGE SCALE GENOMIC DNA]</scope>
    <source>
        <strain evidence="15 16">FW100M-2</strain>
    </source>
</reference>
<dbReference type="EC" id="5.2.1.8" evidence="11"/>
<keyword evidence="16" id="KW-1185">Reference proteome</keyword>
<feature type="compositionally biased region" description="Basic and acidic residues" evidence="12">
    <location>
        <begin position="24"/>
        <end position="34"/>
    </location>
</feature>
<dbReference type="HAMAP" id="MF_01145">
    <property type="entry name" value="Foldase_PrsA"/>
    <property type="match status" value="1"/>
</dbReference>
<protein>
    <recommendedName>
        <fullName evidence="11">Foldase protein PrsA</fullName>
        <ecNumber evidence="11">5.2.1.8</ecNumber>
    </recommendedName>
</protein>
<keyword evidence="8" id="KW-0564">Palmitate</keyword>
<dbReference type="Gene3D" id="1.10.4030.10">
    <property type="entry name" value="Porin chaperone SurA, peptide-binding domain"/>
    <property type="match status" value="1"/>
</dbReference>
<evidence type="ECO:0000313" key="15">
    <source>
        <dbReference type="EMBL" id="QAY67163.1"/>
    </source>
</evidence>
<evidence type="ECO:0000256" key="1">
    <source>
        <dbReference type="ARBA" id="ARBA00000971"/>
    </source>
</evidence>
<comment type="function">
    <text evidence="11">Plays a major role in protein secretion by helping the post-translocational extracellular folding of several secreted proteins.</text>
</comment>
<evidence type="ECO:0000256" key="2">
    <source>
        <dbReference type="ARBA" id="ARBA00004193"/>
    </source>
</evidence>
<feature type="region of interest" description="Disordered" evidence="12">
    <location>
        <begin position="1"/>
        <end position="34"/>
    </location>
</feature>
<comment type="similarity">
    <text evidence="3 11">Belongs to the PrsA family.</text>
</comment>
<comment type="subcellular location">
    <subcellularLocation>
        <location evidence="2">Cell membrane</location>
        <topology evidence="2">Lipid-anchor</topology>
    </subcellularLocation>
</comment>